<dbReference type="SUPFAM" id="SSF51445">
    <property type="entry name" value="(Trans)glycosidases"/>
    <property type="match status" value="1"/>
</dbReference>
<evidence type="ECO:0000313" key="15">
    <source>
        <dbReference type="Proteomes" id="UP000260795"/>
    </source>
</evidence>
<dbReference type="PROSITE" id="PS51257">
    <property type="entry name" value="PROKAR_LIPOPROTEIN"/>
    <property type="match status" value="1"/>
</dbReference>
<evidence type="ECO:0000313" key="7">
    <source>
        <dbReference type="EMBL" id="MDC1879580.1"/>
    </source>
</evidence>
<feature type="chain" id="PRO_5044057174" evidence="5">
    <location>
        <begin position="21"/>
        <end position="470"/>
    </location>
</feature>
<evidence type="ECO:0000313" key="16">
    <source>
        <dbReference type="Proteomes" id="UP000260844"/>
    </source>
</evidence>
<dbReference type="GO" id="GO:0009251">
    <property type="term" value="P:glucan catabolic process"/>
    <property type="evidence" value="ECO:0007669"/>
    <property type="project" value="TreeGrafter"/>
</dbReference>
<protein>
    <submittedName>
        <fullName evidence="11">Glycoside hydrolase family 5 protein</fullName>
    </submittedName>
</protein>
<name>A0A174EJD6_BACUN</name>
<proteinExistence type="inferred from homology"/>
<dbReference type="Proteomes" id="UP000284022">
    <property type="component" value="Unassembled WGS sequence"/>
</dbReference>
<evidence type="ECO:0000259" key="6">
    <source>
        <dbReference type="Pfam" id="PF00150"/>
    </source>
</evidence>
<gene>
    <name evidence="14" type="ORF">DW216_12815</name>
    <name evidence="13" type="ORF">DWW14_11550</name>
    <name evidence="12" type="ORF">DWW83_04950</name>
    <name evidence="11" type="ORF">DWX87_12710</name>
    <name evidence="10" type="ORF">DXC80_09455</name>
    <name evidence="9" type="ORF">DXD40_14015</name>
    <name evidence="8" type="ORF">DXD90_08750</name>
    <name evidence="7" type="ORF">POZ24_06010</name>
</gene>
<evidence type="ECO:0000256" key="1">
    <source>
        <dbReference type="ARBA" id="ARBA00022729"/>
    </source>
</evidence>
<comment type="caution">
    <text evidence="11">The sequence shown here is derived from an EMBL/GenBank/DDBJ whole genome shotgun (WGS) entry which is preliminary data.</text>
</comment>
<dbReference type="Proteomes" id="UP000283766">
    <property type="component" value="Unassembled WGS sequence"/>
</dbReference>
<dbReference type="Proteomes" id="UP000285343">
    <property type="component" value="Unassembled WGS sequence"/>
</dbReference>
<dbReference type="EMBL" id="QSRK01000012">
    <property type="protein sequence ID" value="RGL13901.1"/>
    <property type="molecule type" value="Genomic_DNA"/>
</dbReference>
<dbReference type="GO" id="GO:0008422">
    <property type="term" value="F:beta-glucosidase activity"/>
    <property type="evidence" value="ECO:0007669"/>
    <property type="project" value="TreeGrafter"/>
</dbReference>
<evidence type="ECO:0000256" key="5">
    <source>
        <dbReference type="SAM" id="SignalP"/>
    </source>
</evidence>
<dbReference type="EMBL" id="QRZC01000014">
    <property type="protein sequence ID" value="RGV41508.1"/>
    <property type="molecule type" value="Genomic_DNA"/>
</dbReference>
<dbReference type="InterPro" id="IPR001547">
    <property type="entry name" value="Glyco_hydro_5"/>
</dbReference>
<evidence type="ECO:0000313" key="13">
    <source>
        <dbReference type="EMBL" id="RGV41508.1"/>
    </source>
</evidence>
<evidence type="ECO:0000313" key="12">
    <source>
        <dbReference type="EMBL" id="RGU40404.1"/>
    </source>
</evidence>
<evidence type="ECO:0000313" key="14">
    <source>
        <dbReference type="EMBL" id="RHH30824.1"/>
    </source>
</evidence>
<dbReference type="RefSeq" id="WP_057256554.1">
    <property type="nucleotide sequence ID" value="NZ_CP176641.1"/>
</dbReference>
<feature type="signal peptide" evidence="5">
    <location>
        <begin position="1"/>
        <end position="20"/>
    </location>
</feature>
<dbReference type="EMBL" id="QRJL01000007">
    <property type="protein sequence ID" value="RHH30824.1"/>
    <property type="molecule type" value="Genomic_DNA"/>
</dbReference>
<dbReference type="Proteomes" id="UP000285283">
    <property type="component" value="Unassembled WGS sequence"/>
</dbReference>
<reference evidence="15 16" key="1">
    <citation type="submission" date="2018-08" db="EMBL/GenBank/DDBJ databases">
        <title>A genome reference for cultivated species of the human gut microbiota.</title>
        <authorList>
            <person name="Zou Y."/>
            <person name="Xue W."/>
            <person name="Luo G."/>
        </authorList>
    </citation>
    <scope>NUCLEOTIDE SEQUENCE [LARGE SCALE GENOMIC DNA]</scope>
    <source>
        <strain evidence="13 21">AF14-42</strain>
        <strain evidence="12 19">AF17-20</strain>
        <strain evidence="11 20">AF21-53</strain>
        <strain evidence="14 18">AM18-14LB</strain>
        <strain evidence="10 15">TF08-13</strain>
        <strain evidence="9 16">TM04-30</strain>
        <strain evidence="8 17">TM10-17</strain>
    </source>
</reference>
<dbReference type="EMBL" id="QSPV01000012">
    <property type="protein sequence ID" value="RGJ91708.1"/>
    <property type="molecule type" value="Genomic_DNA"/>
</dbReference>
<evidence type="ECO:0000313" key="18">
    <source>
        <dbReference type="Proteomes" id="UP000283766"/>
    </source>
</evidence>
<evidence type="ECO:0000313" key="21">
    <source>
        <dbReference type="Proteomes" id="UP000285343"/>
    </source>
</evidence>
<dbReference type="Proteomes" id="UP000260844">
    <property type="component" value="Unassembled WGS sequence"/>
</dbReference>
<evidence type="ECO:0000256" key="4">
    <source>
        <dbReference type="RuleBase" id="RU361153"/>
    </source>
</evidence>
<dbReference type="InterPro" id="IPR018087">
    <property type="entry name" value="Glyco_hydro_5_CS"/>
</dbReference>
<evidence type="ECO:0000313" key="10">
    <source>
        <dbReference type="EMBL" id="RGL13901.1"/>
    </source>
</evidence>
<dbReference type="PANTHER" id="PTHR31297">
    <property type="entry name" value="GLUCAN ENDO-1,6-BETA-GLUCOSIDASE B"/>
    <property type="match status" value="1"/>
</dbReference>
<evidence type="ECO:0000313" key="19">
    <source>
        <dbReference type="Proteomes" id="UP000284022"/>
    </source>
</evidence>
<dbReference type="InterPro" id="IPR017853">
    <property type="entry name" value="GH"/>
</dbReference>
<dbReference type="PROSITE" id="PS00659">
    <property type="entry name" value="GLYCOSYL_HYDROL_F5"/>
    <property type="match status" value="1"/>
</dbReference>
<dbReference type="EMBL" id="QRVP01000011">
    <property type="protein sequence ID" value="RGS54040.1"/>
    <property type="molecule type" value="Genomic_DNA"/>
</dbReference>
<evidence type="ECO:0000313" key="20">
    <source>
        <dbReference type="Proteomes" id="UP000285283"/>
    </source>
</evidence>
<dbReference type="AlphaFoldDB" id="A0A174EJD6"/>
<dbReference type="EMBL" id="QRXV01000004">
    <property type="protein sequence ID" value="RGU40404.1"/>
    <property type="molecule type" value="Genomic_DNA"/>
</dbReference>
<keyword evidence="3 4" id="KW-0326">Glycosidase</keyword>
<dbReference type="Proteomes" id="UP001213309">
    <property type="component" value="Unassembled WGS sequence"/>
</dbReference>
<dbReference type="Pfam" id="PF00150">
    <property type="entry name" value="Cellulase"/>
    <property type="match status" value="1"/>
</dbReference>
<evidence type="ECO:0000313" key="8">
    <source>
        <dbReference type="EMBL" id="RGI76416.1"/>
    </source>
</evidence>
<sequence length="470" mass="53509">MKKILFLLLSVALLVGCTTGKTQKPSFTGTWYASQYGCRSVVHFNEDSTITISSEANSAANMTVGYVVSPQADGYHFDLKMGMENRGIALFDGADHLQIGIVFGPEQYAPRPQKYEDANSTHGNLMLDLYRDPTKVISVLDTKVEAPAEAAIPFERNKRLGRGLNMNGYVDANPVDGNDAPMTEADFQGIAEAGFQSVRIPTTWVKHCAKEAPYTIDADFFQKMDWTIEQCLKNNLAVSIDQHYYPAINMGEDDPDLTWEQNLDRIKSLWTQIAEHYKDYPNDMLFFDLLNEPNMRLGADGLNKLHAELIAIIRRTNPGRTLIIGTPNLGQTWTLGELKFPENEWNIIVQGHYYLPHTFTHQNLEYVPSAMVGHQVEWHGTENEKAPIIRDLDFCQRWSEQSSRPLNIGEYGVCLKADQQSMNRYFSFMQEQFQLRGFSSHIWAYRGLFGLYDLQTKKWNQESIQALTNF</sequence>
<evidence type="ECO:0000313" key="9">
    <source>
        <dbReference type="EMBL" id="RGJ91708.1"/>
    </source>
</evidence>
<dbReference type="PANTHER" id="PTHR31297:SF17">
    <property type="entry name" value="ENDOGLUCANASE"/>
    <property type="match status" value="1"/>
</dbReference>
<dbReference type="EMBL" id="JAQNSG010000005">
    <property type="protein sequence ID" value="MDC1879580.1"/>
    <property type="molecule type" value="Genomic_DNA"/>
</dbReference>
<dbReference type="Proteomes" id="UP000263754">
    <property type="component" value="Unassembled WGS sequence"/>
</dbReference>
<dbReference type="GO" id="GO:0009986">
    <property type="term" value="C:cell surface"/>
    <property type="evidence" value="ECO:0007669"/>
    <property type="project" value="TreeGrafter"/>
</dbReference>
<organism evidence="11 20">
    <name type="scientific">Bacteroides uniformis</name>
    <dbReference type="NCBI Taxonomy" id="820"/>
    <lineage>
        <taxon>Bacteria</taxon>
        <taxon>Pseudomonadati</taxon>
        <taxon>Bacteroidota</taxon>
        <taxon>Bacteroidia</taxon>
        <taxon>Bacteroidales</taxon>
        <taxon>Bacteroidaceae</taxon>
        <taxon>Bacteroides</taxon>
    </lineage>
</organism>
<dbReference type="Gene3D" id="3.20.20.80">
    <property type="entry name" value="Glycosidases"/>
    <property type="match status" value="1"/>
</dbReference>
<evidence type="ECO:0000256" key="2">
    <source>
        <dbReference type="ARBA" id="ARBA00022801"/>
    </source>
</evidence>
<evidence type="ECO:0000313" key="11">
    <source>
        <dbReference type="EMBL" id="RGS54040.1"/>
    </source>
</evidence>
<comment type="similarity">
    <text evidence="4">Belongs to the glycosyl hydrolase 5 (cellulase A) family.</text>
</comment>
<dbReference type="EMBL" id="QSOF01000010">
    <property type="protein sequence ID" value="RGI76416.1"/>
    <property type="molecule type" value="Genomic_DNA"/>
</dbReference>
<keyword evidence="1 5" id="KW-0732">Signal</keyword>
<accession>A0A174EJD6</accession>
<feature type="domain" description="Glycoside hydrolase family 5" evidence="6">
    <location>
        <begin position="176"/>
        <end position="432"/>
    </location>
</feature>
<keyword evidence="2 4" id="KW-0378">Hydrolase</keyword>
<dbReference type="GO" id="GO:0005576">
    <property type="term" value="C:extracellular region"/>
    <property type="evidence" value="ECO:0007669"/>
    <property type="project" value="TreeGrafter"/>
</dbReference>
<dbReference type="Proteomes" id="UP000260795">
    <property type="component" value="Unassembled WGS sequence"/>
</dbReference>
<evidence type="ECO:0000256" key="3">
    <source>
        <dbReference type="ARBA" id="ARBA00023295"/>
    </source>
</evidence>
<dbReference type="InterPro" id="IPR050386">
    <property type="entry name" value="Glycosyl_hydrolase_5"/>
</dbReference>
<evidence type="ECO:0000313" key="17">
    <source>
        <dbReference type="Proteomes" id="UP000263754"/>
    </source>
</evidence>
<reference evidence="7" key="2">
    <citation type="submission" date="2022-10" db="EMBL/GenBank/DDBJ databases">
        <title>Human gut microbiome strain richness.</title>
        <authorList>
            <person name="Chen-Liaw A."/>
        </authorList>
    </citation>
    <scope>NUCLEOTIDE SEQUENCE</scope>
    <source>
        <strain evidence="7">1001713st2_A4_1001713B170214_170313</strain>
    </source>
</reference>